<reference evidence="1" key="1">
    <citation type="submission" date="2022-12" db="EMBL/GenBank/DDBJ databases">
        <title>Draft genome assemblies for two species of Escallonia (Escalloniales).</title>
        <authorList>
            <person name="Chanderbali A."/>
            <person name="Dervinis C."/>
            <person name="Anghel I."/>
            <person name="Soltis D."/>
            <person name="Soltis P."/>
            <person name="Zapata F."/>
        </authorList>
    </citation>
    <scope>NUCLEOTIDE SEQUENCE</scope>
    <source>
        <strain evidence="1">UCBG92.1500</strain>
        <tissue evidence="1">Leaf</tissue>
    </source>
</reference>
<name>A0AA88UBL8_9ASTE</name>
<keyword evidence="2" id="KW-1185">Reference proteome</keyword>
<proteinExistence type="predicted"/>
<dbReference type="Proteomes" id="UP001187471">
    <property type="component" value="Unassembled WGS sequence"/>
</dbReference>
<dbReference type="AlphaFoldDB" id="A0AA88UBL8"/>
<sequence>MERALAQFCPTVCSSDSALLEIGRTISRPRWKKNLITFVDVEVSDIMKIVPMPFKVPFKLSSSSDVVSSSDS</sequence>
<dbReference type="EMBL" id="JAVXUO010002117">
    <property type="protein sequence ID" value="KAK2976096.1"/>
    <property type="molecule type" value="Genomic_DNA"/>
</dbReference>
<organism evidence="1 2">
    <name type="scientific">Escallonia rubra</name>
    <dbReference type="NCBI Taxonomy" id="112253"/>
    <lineage>
        <taxon>Eukaryota</taxon>
        <taxon>Viridiplantae</taxon>
        <taxon>Streptophyta</taxon>
        <taxon>Embryophyta</taxon>
        <taxon>Tracheophyta</taxon>
        <taxon>Spermatophyta</taxon>
        <taxon>Magnoliopsida</taxon>
        <taxon>eudicotyledons</taxon>
        <taxon>Gunneridae</taxon>
        <taxon>Pentapetalae</taxon>
        <taxon>asterids</taxon>
        <taxon>campanulids</taxon>
        <taxon>Escalloniales</taxon>
        <taxon>Escalloniaceae</taxon>
        <taxon>Escallonia</taxon>
    </lineage>
</organism>
<evidence type="ECO:0000313" key="1">
    <source>
        <dbReference type="EMBL" id="KAK2976096.1"/>
    </source>
</evidence>
<evidence type="ECO:0000313" key="2">
    <source>
        <dbReference type="Proteomes" id="UP001187471"/>
    </source>
</evidence>
<accession>A0AA88UBL8</accession>
<protein>
    <submittedName>
        <fullName evidence="1">Uncharacterized protein</fullName>
    </submittedName>
</protein>
<comment type="caution">
    <text evidence="1">The sequence shown here is derived from an EMBL/GenBank/DDBJ whole genome shotgun (WGS) entry which is preliminary data.</text>
</comment>
<gene>
    <name evidence="1" type="ORF">RJ640_009528</name>
</gene>